<gene>
    <name evidence="2" type="ORF">BCV69DRAFT_275139</name>
</gene>
<dbReference type="GeneID" id="37012796"/>
<feature type="region of interest" description="Disordered" evidence="1">
    <location>
        <begin position="460"/>
        <end position="628"/>
    </location>
</feature>
<feature type="compositionally biased region" description="Low complexity" evidence="1">
    <location>
        <begin position="361"/>
        <end position="384"/>
    </location>
</feature>
<dbReference type="RefSeq" id="XP_025350823.1">
    <property type="nucleotide sequence ID" value="XM_025491062.1"/>
</dbReference>
<feature type="compositionally biased region" description="Low complexity" evidence="1">
    <location>
        <begin position="1481"/>
        <end position="1505"/>
    </location>
</feature>
<feature type="compositionally biased region" description="Basic and acidic residues" evidence="1">
    <location>
        <begin position="198"/>
        <end position="209"/>
    </location>
</feature>
<feature type="compositionally biased region" description="Basic and acidic residues" evidence="1">
    <location>
        <begin position="680"/>
        <end position="692"/>
    </location>
</feature>
<feature type="region of interest" description="Disordered" evidence="1">
    <location>
        <begin position="857"/>
        <end position="882"/>
    </location>
</feature>
<evidence type="ECO:0000313" key="2">
    <source>
        <dbReference type="EMBL" id="PWN23663.1"/>
    </source>
</evidence>
<feature type="compositionally biased region" description="Low complexity" evidence="1">
    <location>
        <begin position="1553"/>
        <end position="1578"/>
    </location>
</feature>
<evidence type="ECO:0000256" key="1">
    <source>
        <dbReference type="SAM" id="MobiDB-lite"/>
    </source>
</evidence>
<sequence>MRPSHKPVGGLPNAARARHAHASGDSTANSSRSTTEYSPSSSRPPSLSLSSSRDSEFGHVDSPITPLRPIGPHAPPPPPIRKDAVTAPHSFLLAPPSTEVFPQGTTGTNETRAASPVPSSSSGGEVKGKFSRLRHAASASNIGRSFGKKGKAAAVDFDVSEARSAAKGSFSDRNASSFARTISQPARAPSPSGFSMSSRDDAMSAKDVGKGSLLGHEASDYGRANSPAWREYDDDEEEVGKKSKAGKIWGQLFSKQSQQGSVWTSNSSTDGASQLSGSGKSSHNGTLRKADRLLGLGEQERLRQDQTSSPEPREGERLRALNKTPQPRADFIPDVLAEYSADWRPPYRQSTSSRPFTPGHQRQQGSRGSSQSNMTSSSVSSSSSQARRLNHNHNISTSSHDSFGTSTTSESRISDQAPVLDHPLVLAGRDLSDDIEAMLRSQRDSVQDLEALLNAHRHITKKRASQLPQRRSRDKASIASHSVPALPGSSSTSPASLHAQALPSPPESLTFLPTHRGGGRIGQSSLSSAVTDWSTSSYSQSTSFSSNITPDIRTTTDRAGNASTRPPFITAKSELRKGSTSSIDMSRLLSEPAPPTNGKLTPDQFQDATEEARSQGSLPAGNGRGTHPREEVDVTAIALPPTSSKGGPATRSAITSDALYTLPAFQRVTSQAVLDPGVGDARDEKLSRKESPAEMSAAPATLPLQARAAQTLASLPPLASLLEACLVASGNNSKAAKNPWYGFQQQQPDLLTSSTPKDQLPTTWAAYMQLYAQGDLDLTDPPRPVSAPVIRKSSMRSGPNPAMDRFGPTIELPSNNGGKTPGTGLDFKFPLPPNRQGVSVAGGTQGTGANFMKMLKGQRKGTGSGDATASGRSTPALSRVGSAAEGEGLEAYLRDGDLLEAVEAAAGGGVGDLKAARPPYETKRQQATMLYLSALGFLDSRGRRGSDPFGRQDSVQQASQAYRNARLISIVEQIAGLLNTAEASIQLISDDEVLLLAHTGQMITSHDDITRTPRPNTEGRSRGGAGALGVNLFDGSDSRRNSVADPANLRDDSLDAHAILSRRGAPVVLPHIQGDWRFSQRDRVSGASSSAAFWGAASILSSDGMPVGTISVYDFLPRREGLSKDEKAQLAEAAKEAGLELERIRRVALGNRLALFDESLLSWSMSDHRETSSHEQAVASTFGKSQGLLVPPGSIDPGALSALPLQPPSPNGSLAQRRGVKAPRSLDVVGVGPASPRSASLHPQMATFQAALRTIASALGMDLAYIAQVGLRRAPTSPEMSESMECTTIARYDAGLTMSAPELALDAPLHLCALAAAKRGLHFQQDPVRVSQLLGQSPPSASSTAGDVFHTAAVVSCGLKDGARGAKNPEGWVLAVASCAPRARMSPEGTVYLLRFASLLAPFLSEAPKSPLPASATAPATRTIGRARGLSSPALPKFRPPMLSEHRSRSISFSRNSPGNTISPPLPPPSGALPSPPPFSPSVGSAGSSIRSGPSPVTSLRRLAPMAPPPLSPPPTEPLPPLPKGGGVHGANVAVSSPLRTYSPLPAQPISLPTAAAAAGGSSSSSPARPSPPTRSISQPRTHQSRAAMNRHKARSSSAHLDGESVETVASSTSRTELAAIQMQNERY</sequence>
<feature type="compositionally biased region" description="Pro residues" evidence="1">
    <location>
        <begin position="1506"/>
        <end position="1523"/>
    </location>
</feature>
<dbReference type="EMBL" id="KZ819321">
    <property type="protein sequence ID" value="PWN23663.1"/>
    <property type="molecule type" value="Genomic_DNA"/>
</dbReference>
<feature type="region of interest" description="Disordered" evidence="1">
    <location>
        <begin position="162"/>
        <end position="416"/>
    </location>
</feature>
<dbReference type="Proteomes" id="UP000245942">
    <property type="component" value="Unassembled WGS sequence"/>
</dbReference>
<evidence type="ECO:0008006" key="4">
    <source>
        <dbReference type="Google" id="ProtNLM"/>
    </source>
</evidence>
<feature type="region of interest" description="Disordered" evidence="1">
    <location>
        <begin position="1553"/>
        <end position="1628"/>
    </location>
</feature>
<accession>A0A316UIA3</accession>
<protein>
    <recommendedName>
        <fullName evidence="4">GAF domain-containing protein</fullName>
    </recommendedName>
</protein>
<keyword evidence="3" id="KW-1185">Reference proteome</keyword>
<feature type="compositionally biased region" description="Low complexity" evidence="1">
    <location>
        <begin position="1409"/>
        <end position="1421"/>
    </location>
</feature>
<evidence type="ECO:0000313" key="3">
    <source>
        <dbReference type="Proteomes" id="UP000245942"/>
    </source>
</evidence>
<feature type="compositionally biased region" description="Polar residues" evidence="1">
    <location>
        <begin position="171"/>
        <end position="184"/>
    </location>
</feature>
<feature type="compositionally biased region" description="Polar residues" evidence="1">
    <location>
        <begin position="1608"/>
        <end position="1628"/>
    </location>
</feature>
<feature type="compositionally biased region" description="Polar residues" evidence="1">
    <location>
        <begin position="865"/>
        <end position="876"/>
    </location>
</feature>
<dbReference type="OrthoDB" id="3366763at2759"/>
<proteinExistence type="predicted"/>
<feature type="compositionally biased region" description="Basic and acidic residues" evidence="1">
    <location>
        <begin position="1006"/>
        <end position="1021"/>
    </location>
</feature>
<feature type="compositionally biased region" description="Low complexity" evidence="1">
    <location>
        <begin position="531"/>
        <end position="549"/>
    </location>
</feature>
<feature type="compositionally biased region" description="Basic and acidic residues" evidence="1">
    <location>
        <begin position="288"/>
        <end position="304"/>
    </location>
</feature>
<feature type="compositionally biased region" description="Polar residues" evidence="1">
    <location>
        <begin position="392"/>
        <end position="411"/>
    </location>
</feature>
<feature type="compositionally biased region" description="Pro residues" evidence="1">
    <location>
        <begin position="1464"/>
        <end position="1480"/>
    </location>
</feature>
<feature type="compositionally biased region" description="Polar residues" evidence="1">
    <location>
        <begin position="103"/>
        <end position="112"/>
    </location>
</feature>
<feature type="region of interest" description="Disordered" evidence="1">
    <location>
        <begin position="678"/>
        <end position="697"/>
    </location>
</feature>
<feature type="compositionally biased region" description="Low complexity" evidence="1">
    <location>
        <begin position="115"/>
        <end position="124"/>
    </location>
</feature>
<organism evidence="2 3">
    <name type="scientific">Pseudomicrostroma glucosiphilum</name>
    <dbReference type="NCBI Taxonomy" id="1684307"/>
    <lineage>
        <taxon>Eukaryota</taxon>
        <taxon>Fungi</taxon>
        <taxon>Dikarya</taxon>
        <taxon>Basidiomycota</taxon>
        <taxon>Ustilaginomycotina</taxon>
        <taxon>Exobasidiomycetes</taxon>
        <taxon>Microstromatales</taxon>
        <taxon>Microstromatales incertae sedis</taxon>
        <taxon>Pseudomicrostroma</taxon>
    </lineage>
</organism>
<reference evidence="2 3" key="1">
    <citation type="journal article" date="2018" name="Mol. Biol. Evol.">
        <title>Broad Genomic Sampling Reveals a Smut Pathogenic Ancestry of the Fungal Clade Ustilaginomycotina.</title>
        <authorList>
            <person name="Kijpornyongpan T."/>
            <person name="Mondo S.J."/>
            <person name="Barry K."/>
            <person name="Sandor L."/>
            <person name="Lee J."/>
            <person name="Lipzen A."/>
            <person name="Pangilinan J."/>
            <person name="LaButti K."/>
            <person name="Hainaut M."/>
            <person name="Henrissat B."/>
            <person name="Grigoriev I.V."/>
            <person name="Spatafora J.W."/>
            <person name="Aime M.C."/>
        </authorList>
    </citation>
    <scope>NUCLEOTIDE SEQUENCE [LARGE SCALE GENOMIC DNA]</scope>
    <source>
        <strain evidence="2 3">MCA 4718</strain>
    </source>
</reference>
<name>A0A316UIA3_9BASI</name>
<dbReference type="SUPFAM" id="SSF55781">
    <property type="entry name" value="GAF domain-like"/>
    <property type="match status" value="1"/>
</dbReference>
<feature type="region of interest" description="Disordered" evidence="1">
    <location>
        <begin position="1409"/>
        <end position="1532"/>
    </location>
</feature>
<feature type="compositionally biased region" description="Low complexity" evidence="1">
    <location>
        <begin position="30"/>
        <end position="52"/>
    </location>
</feature>
<feature type="region of interest" description="Disordered" evidence="1">
    <location>
        <begin position="1"/>
        <end position="132"/>
    </location>
</feature>
<feature type="region of interest" description="Disordered" evidence="1">
    <location>
        <begin position="1006"/>
        <end position="1033"/>
    </location>
</feature>
<feature type="compositionally biased region" description="Polar residues" evidence="1">
    <location>
        <begin position="253"/>
        <end position="285"/>
    </location>
</feature>